<dbReference type="Pfam" id="PF01395">
    <property type="entry name" value="PBP_GOBP"/>
    <property type="match status" value="2"/>
</dbReference>
<feature type="signal peptide" evidence="2">
    <location>
        <begin position="1"/>
        <end position="20"/>
    </location>
</feature>
<dbReference type="SUPFAM" id="SSF47565">
    <property type="entry name" value="Insect pheromone/odorant-binding proteins"/>
    <property type="match status" value="2"/>
</dbReference>
<evidence type="ECO:0000256" key="2">
    <source>
        <dbReference type="SAM" id="SignalP"/>
    </source>
</evidence>
<evidence type="ECO:0000313" key="4">
    <source>
        <dbReference type="Proteomes" id="UP000648187"/>
    </source>
</evidence>
<reference evidence="3" key="1">
    <citation type="submission" date="2020-08" db="EMBL/GenBank/DDBJ databases">
        <title>Spodoptera exigua strain:BAW_Kor-Di-RS1 Genome sequencing and assembly.</title>
        <authorList>
            <person name="Kim J."/>
            <person name="Nam H.Y."/>
            <person name="Kwon M."/>
            <person name="Choi J.H."/>
            <person name="Cho S.R."/>
            <person name="Kim G.-H."/>
        </authorList>
    </citation>
    <scope>NUCLEOTIDE SEQUENCE</scope>
    <source>
        <strain evidence="3">BAW_Kor-Di-RS1</strain>
        <tissue evidence="3">Whole-body</tissue>
    </source>
</reference>
<dbReference type="Gene3D" id="1.10.238.20">
    <property type="entry name" value="Pheromone/general odorant binding protein domain"/>
    <property type="match status" value="2"/>
</dbReference>
<comment type="caution">
    <text evidence="3">The sequence shown here is derived from an EMBL/GenBank/DDBJ whole genome shotgun (WGS) entry which is preliminary data.</text>
</comment>
<sequence length="322" mass="35029">MYKIICLIFCVVVSLNSVHGNVEDKIAIMSAMKPIVDECAKKHGVTLEALLAAKASGKIDGIEPCFYSCVYKKTEFLNSKGEYDVDNSLVKLKKYISSDDDYAKFSQIGKDCASVNSKPVGDGEAGCERAVLLTQCFLEHKGAATAEEKAAFIEAVKPYIQECSKEHGVTPEDIKSAKEAGNADGINACFLRCVYNKAGVINDKGEYDADKALEKLKKFVSNEDDYAKFAEIGKKCASVNEKSVSDGEAGCERAALLTSCFLEHKSEQSEQPPKNVVEHQRSGPRALARLLEAAHGLKQARASVQRLSLLGDLSPFSKLDRP</sequence>
<evidence type="ECO:0000256" key="1">
    <source>
        <dbReference type="ARBA" id="ARBA00022729"/>
    </source>
</evidence>
<dbReference type="GO" id="GO:0007608">
    <property type="term" value="P:sensory perception of smell"/>
    <property type="evidence" value="ECO:0007669"/>
    <property type="project" value="TreeGrafter"/>
</dbReference>
<proteinExistence type="predicted"/>
<name>A0A835L8R3_SPOEX</name>
<feature type="chain" id="PRO_5032571099" evidence="2">
    <location>
        <begin position="21"/>
        <end position="322"/>
    </location>
</feature>
<keyword evidence="4" id="KW-1185">Reference proteome</keyword>
<protein>
    <submittedName>
        <fullName evidence="3">Uncharacterized protein</fullName>
    </submittedName>
</protein>
<keyword evidence="1 2" id="KW-0732">Signal</keyword>
<dbReference type="GO" id="GO:0005549">
    <property type="term" value="F:odorant binding"/>
    <property type="evidence" value="ECO:0007669"/>
    <property type="project" value="InterPro"/>
</dbReference>
<accession>A0A835L8R3</accession>
<dbReference type="EMBL" id="JACKWZ010000004">
    <property type="protein sequence ID" value="KAF9424248.1"/>
    <property type="molecule type" value="Genomic_DNA"/>
</dbReference>
<gene>
    <name evidence="3" type="ORF">HW555_000641</name>
</gene>
<dbReference type="SMART" id="SM00708">
    <property type="entry name" value="PhBP"/>
    <property type="match status" value="2"/>
</dbReference>
<dbReference type="InterPro" id="IPR006170">
    <property type="entry name" value="PBP/GOBP"/>
</dbReference>
<evidence type="ECO:0000313" key="3">
    <source>
        <dbReference type="EMBL" id="KAF9424248.1"/>
    </source>
</evidence>
<dbReference type="Proteomes" id="UP000648187">
    <property type="component" value="Unassembled WGS sequence"/>
</dbReference>
<dbReference type="PANTHER" id="PTHR11857">
    <property type="entry name" value="ODORANT BINDING PROTEIN-RELATED"/>
    <property type="match status" value="1"/>
</dbReference>
<organism evidence="3 4">
    <name type="scientific">Spodoptera exigua</name>
    <name type="common">Beet armyworm</name>
    <name type="synonym">Noctua fulgens</name>
    <dbReference type="NCBI Taxonomy" id="7107"/>
    <lineage>
        <taxon>Eukaryota</taxon>
        <taxon>Metazoa</taxon>
        <taxon>Ecdysozoa</taxon>
        <taxon>Arthropoda</taxon>
        <taxon>Hexapoda</taxon>
        <taxon>Insecta</taxon>
        <taxon>Pterygota</taxon>
        <taxon>Neoptera</taxon>
        <taxon>Endopterygota</taxon>
        <taxon>Lepidoptera</taxon>
        <taxon>Glossata</taxon>
        <taxon>Ditrysia</taxon>
        <taxon>Noctuoidea</taxon>
        <taxon>Noctuidae</taxon>
        <taxon>Amphipyrinae</taxon>
        <taxon>Spodoptera</taxon>
    </lineage>
</organism>
<dbReference type="InterPro" id="IPR036728">
    <property type="entry name" value="PBP_GOBP_sf"/>
</dbReference>
<dbReference type="GO" id="GO:0005615">
    <property type="term" value="C:extracellular space"/>
    <property type="evidence" value="ECO:0007669"/>
    <property type="project" value="TreeGrafter"/>
</dbReference>
<dbReference type="AlphaFoldDB" id="A0A835L8R3"/>
<dbReference type="CDD" id="cd23992">
    <property type="entry name" value="PBP_GOBP"/>
    <property type="match status" value="2"/>
</dbReference>